<gene>
    <name evidence="2" type="ORF">NDU88_005616</name>
</gene>
<accession>A0AAV7SM53</accession>
<dbReference type="EMBL" id="JANPWB010000008">
    <property type="protein sequence ID" value="KAJ1165187.1"/>
    <property type="molecule type" value="Genomic_DNA"/>
</dbReference>
<keyword evidence="3" id="KW-1185">Reference proteome</keyword>
<evidence type="ECO:0000256" key="1">
    <source>
        <dbReference type="SAM" id="MobiDB-lite"/>
    </source>
</evidence>
<evidence type="ECO:0000313" key="2">
    <source>
        <dbReference type="EMBL" id="KAJ1165187.1"/>
    </source>
</evidence>
<reference evidence="2" key="1">
    <citation type="journal article" date="2022" name="bioRxiv">
        <title>Sequencing and chromosome-scale assembly of the giantPleurodeles waltlgenome.</title>
        <authorList>
            <person name="Brown T."/>
            <person name="Elewa A."/>
            <person name="Iarovenko S."/>
            <person name="Subramanian E."/>
            <person name="Araus A.J."/>
            <person name="Petzold A."/>
            <person name="Susuki M."/>
            <person name="Suzuki K.-i.T."/>
            <person name="Hayashi T."/>
            <person name="Toyoda A."/>
            <person name="Oliveira C."/>
            <person name="Osipova E."/>
            <person name="Leigh N.D."/>
            <person name="Simon A."/>
            <person name="Yun M.H."/>
        </authorList>
    </citation>
    <scope>NUCLEOTIDE SEQUENCE</scope>
    <source>
        <strain evidence="2">20211129_DDA</strain>
        <tissue evidence="2">Liver</tissue>
    </source>
</reference>
<name>A0AAV7SM53_PLEWA</name>
<feature type="compositionally biased region" description="Basic and acidic residues" evidence="1">
    <location>
        <begin position="48"/>
        <end position="67"/>
    </location>
</feature>
<proteinExistence type="predicted"/>
<dbReference type="Proteomes" id="UP001066276">
    <property type="component" value="Chromosome 4_2"/>
</dbReference>
<sequence>MWRSGVAVQELRAAGVPVVVAGVDGGVGGDWALSRILVANKRKRESPIGEKAAKKLAKDMKDMKQEDGSLSNSGLDLEYNPGADAVDYMLCSGTLGAQEEQQPGGGAVLTTETMEAIEAKALATTEHQG</sequence>
<dbReference type="AlphaFoldDB" id="A0AAV7SM53"/>
<feature type="region of interest" description="Disordered" evidence="1">
    <location>
        <begin position="48"/>
        <end position="76"/>
    </location>
</feature>
<organism evidence="2 3">
    <name type="scientific">Pleurodeles waltl</name>
    <name type="common">Iberian ribbed newt</name>
    <dbReference type="NCBI Taxonomy" id="8319"/>
    <lineage>
        <taxon>Eukaryota</taxon>
        <taxon>Metazoa</taxon>
        <taxon>Chordata</taxon>
        <taxon>Craniata</taxon>
        <taxon>Vertebrata</taxon>
        <taxon>Euteleostomi</taxon>
        <taxon>Amphibia</taxon>
        <taxon>Batrachia</taxon>
        <taxon>Caudata</taxon>
        <taxon>Salamandroidea</taxon>
        <taxon>Salamandridae</taxon>
        <taxon>Pleurodelinae</taxon>
        <taxon>Pleurodeles</taxon>
    </lineage>
</organism>
<protein>
    <submittedName>
        <fullName evidence="2">Uncharacterized protein</fullName>
    </submittedName>
</protein>
<comment type="caution">
    <text evidence="2">The sequence shown here is derived from an EMBL/GenBank/DDBJ whole genome shotgun (WGS) entry which is preliminary data.</text>
</comment>
<evidence type="ECO:0000313" key="3">
    <source>
        <dbReference type="Proteomes" id="UP001066276"/>
    </source>
</evidence>